<dbReference type="Proteomes" id="UP000292957">
    <property type="component" value="Unassembled WGS sequence"/>
</dbReference>
<sequence length="177" mass="19019">MRSSCRACALDVLHSLATYAGRPDRRFSHLSCPCGFSWERRDIVVTDGTRPIAGAIEDGSRWSGERGASSAEEHTSLEISRPADLKAYVPDGRPALSASMLGMVRHPPVTKTGRSHAVSPRCCHPVAKAFGIAAQVGAICGKPFSARRSSSANQPGPAKTFHFWTRFCWASLVVGPL</sequence>
<dbReference type="AlphaFoldDB" id="A0A4Q9M6P6"/>
<protein>
    <submittedName>
        <fullName evidence="2">Uncharacterized protein</fullName>
    </submittedName>
</protein>
<accession>A0A4Q9M6P6</accession>
<evidence type="ECO:0000313" key="2">
    <source>
        <dbReference type="EMBL" id="TBU22694.1"/>
    </source>
</evidence>
<organism evidence="2">
    <name type="scientific">Dichomitus squalens</name>
    <dbReference type="NCBI Taxonomy" id="114155"/>
    <lineage>
        <taxon>Eukaryota</taxon>
        <taxon>Fungi</taxon>
        <taxon>Dikarya</taxon>
        <taxon>Basidiomycota</taxon>
        <taxon>Agaricomycotina</taxon>
        <taxon>Agaricomycetes</taxon>
        <taxon>Polyporales</taxon>
        <taxon>Polyporaceae</taxon>
        <taxon>Dichomitus</taxon>
    </lineage>
</organism>
<reference evidence="2" key="1">
    <citation type="submission" date="2019-01" db="EMBL/GenBank/DDBJ databases">
        <title>Draft genome sequences of three monokaryotic isolates of the white-rot basidiomycete fungus Dichomitus squalens.</title>
        <authorList>
            <consortium name="DOE Joint Genome Institute"/>
            <person name="Lopez S.C."/>
            <person name="Andreopoulos B."/>
            <person name="Pangilinan J."/>
            <person name="Lipzen A."/>
            <person name="Riley R."/>
            <person name="Ahrendt S."/>
            <person name="Ng V."/>
            <person name="Barry K."/>
            <person name="Daum C."/>
            <person name="Grigoriev I.V."/>
            <person name="Hilden K.S."/>
            <person name="Makela M.R."/>
            <person name="de Vries R.P."/>
        </authorList>
    </citation>
    <scope>NUCLEOTIDE SEQUENCE [LARGE SCALE GENOMIC DNA]</scope>
    <source>
        <strain evidence="2">OM18370.1</strain>
    </source>
</reference>
<gene>
    <name evidence="2" type="ORF">BD311DRAFT_128002</name>
</gene>
<evidence type="ECO:0000256" key="1">
    <source>
        <dbReference type="SAM" id="MobiDB-lite"/>
    </source>
</evidence>
<proteinExistence type="predicted"/>
<name>A0A4Q9M6P6_9APHY</name>
<feature type="region of interest" description="Disordered" evidence="1">
    <location>
        <begin position="55"/>
        <end position="76"/>
    </location>
</feature>
<dbReference type="EMBL" id="ML143530">
    <property type="protein sequence ID" value="TBU22694.1"/>
    <property type="molecule type" value="Genomic_DNA"/>
</dbReference>